<proteinExistence type="predicted"/>
<evidence type="ECO:0000313" key="3">
    <source>
        <dbReference type="Proteomes" id="UP000525078"/>
    </source>
</evidence>
<comment type="caution">
    <text evidence="2">The sequence shown here is derived from an EMBL/GenBank/DDBJ whole genome shotgun (WGS) entry which is preliminary data.</text>
</comment>
<name>A0A7J6G651_CANSA</name>
<dbReference type="Proteomes" id="UP000525078">
    <property type="component" value="Unassembled WGS sequence"/>
</dbReference>
<dbReference type="AlphaFoldDB" id="A0A7J6G651"/>
<reference evidence="2 3" key="1">
    <citation type="journal article" date="2020" name="bioRxiv">
        <title>Sequence and annotation of 42 cannabis genomes reveals extensive copy number variation in cannabinoid synthesis and pathogen resistance genes.</title>
        <authorList>
            <person name="Mckernan K.J."/>
            <person name="Helbert Y."/>
            <person name="Kane L.T."/>
            <person name="Ebling H."/>
            <person name="Zhang L."/>
            <person name="Liu B."/>
            <person name="Eaton Z."/>
            <person name="Mclaughlin S."/>
            <person name="Kingan S."/>
            <person name="Baybayan P."/>
            <person name="Concepcion G."/>
            <person name="Jordan M."/>
            <person name="Riva A."/>
            <person name="Barbazuk W."/>
            <person name="Harkins T."/>
        </authorList>
    </citation>
    <scope>NUCLEOTIDE SEQUENCE [LARGE SCALE GENOMIC DNA]</scope>
    <source>
        <strain evidence="3">cv. Jamaican Lion 4</strain>
        <tissue evidence="2">Leaf</tissue>
    </source>
</reference>
<organism evidence="2 3">
    <name type="scientific">Cannabis sativa</name>
    <name type="common">Hemp</name>
    <name type="synonym">Marijuana</name>
    <dbReference type="NCBI Taxonomy" id="3483"/>
    <lineage>
        <taxon>Eukaryota</taxon>
        <taxon>Viridiplantae</taxon>
        <taxon>Streptophyta</taxon>
        <taxon>Embryophyta</taxon>
        <taxon>Tracheophyta</taxon>
        <taxon>Spermatophyta</taxon>
        <taxon>Magnoliopsida</taxon>
        <taxon>eudicotyledons</taxon>
        <taxon>Gunneridae</taxon>
        <taxon>Pentapetalae</taxon>
        <taxon>rosids</taxon>
        <taxon>fabids</taxon>
        <taxon>Rosales</taxon>
        <taxon>Cannabaceae</taxon>
        <taxon>Cannabis</taxon>
    </lineage>
</organism>
<evidence type="ECO:0000313" key="2">
    <source>
        <dbReference type="EMBL" id="KAF4378424.1"/>
    </source>
</evidence>
<protein>
    <submittedName>
        <fullName evidence="2">Uncharacterized protein</fullName>
    </submittedName>
</protein>
<evidence type="ECO:0000256" key="1">
    <source>
        <dbReference type="SAM" id="MobiDB-lite"/>
    </source>
</evidence>
<accession>A0A7J6G651</accession>
<dbReference type="EMBL" id="JAATIP010000074">
    <property type="protein sequence ID" value="KAF4378424.1"/>
    <property type="molecule type" value="Genomic_DNA"/>
</dbReference>
<feature type="compositionally biased region" description="Pro residues" evidence="1">
    <location>
        <begin position="54"/>
        <end position="66"/>
    </location>
</feature>
<sequence>MVLPDGPSSSLLSSTEVKLIQRCSYLLLRLVTEQVVTATVAATAGGGPFSSSSSPPPSASSSPPPSASSSPSLVEEAGVESSERGTGPNGNAGKRPACNMPSNGIAEVGTVMGADSWPELESVRASAKSSSDSLKALSDGLSSVSISQSSGTTVAVAPTAAPTQKHAHPTPTPSHAATARQRNNEVQFAGEIQPKGCNCRLEVPAGDPKMLDRQVVKFEFATIKVTGYPDRALDMDVDIDHYTILGLPTGQDGAKLTEKKISKVYTCN</sequence>
<feature type="region of interest" description="Disordered" evidence="1">
    <location>
        <begin position="46"/>
        <end position="104"/>
    </location>
</feature>
<feature type="region of interest" description="Disordered" evidence="1">
    <location>
        <begin position="155"/>
        <end position="179"/>
    </location>
</feature>
<gene>
    <name evidence="2" type="ORF">F8388_021618</name>
</gene>